<dbReference type="InterPro" id="IPR008930">
    <property type="entry name" value="Terpenoid_cyclase/PrenylTrfase"/>
</dbReference>
<comment type="cofactor">
    <cofactor evidence="1">
        <name>Zn(2+)</name>
        <dbReference type="ChEBI" id="CHEBI:29105"/>
    </cofactor>
</comment>
<comment type="similarity">
    <text evidence="2">Belongs to the protein prenyltransferase subunit beta family.</text>
</comment>
<dbReference type="InterPro" id="IPR045089">
    <property type="entry name" value="PGGT1B-like"/>
</dbReference>
<gene>
    <name evidence="10" type="ORF">CAMP_LOCUS4312</name>
</gene>
<dbReference type="EMBL" id="CANHGI010000002">
    <property type="protein sequence ID" value="CAI5441675.1"/>
    <property type="molecule type" value="Genomic_DNA"/>
</dbReference>
<feature type="transmembrane region" description="Helical" evidence="8">
    <location>
        <begin position="15"/>
        <end position="32"/>
    </location>
</feature>
<dbReference type="SUPFAM" id="SSF48239">
    <property type="entry name" value="Terpenoid cyclases/Protein prenyltransferases"/>
    <property type="match status" value="1"/>
</dbReference>
<dbReference type="PANTHER" id="PTHR11774">
    <property type="entry name" value="GERANYLGERANYL TRANSFERASE TYPE BETA SUBUNIT"/>
    <property type="match status" value="1"/>
</dbReference>
<dbReference type="PANTHER" id="PTHR11774:SF4">
    <property type="entry name" value="GERANYLGERANYL TRANSFERASE TYPE-1 SUBUNIT BETA"/>
    <property type="match status" value="1"/>
</dbReference>
<keyword evidence="11" id="KW-1185">Reference proteome</keyword>
<dbReference type="GO" id="GO:0004662">
    <property type="term" value="F:CAAX-protein geranylgeranyltransferase activity"/>
    <property type="evidence" value="ECO:0007669"/>
    <property type="project" value="TreeGrafter"/>
</dbReference>
<keyword evidence="4" id="KW-0808">Transferase</keyword>
<dbReference type="GO" id="GO:0005953">
    <property type="term" value="C:CAAX-protein geranylgeranyltransferase complex"/>
    <property type="evidence" value="ECO:0007669"/>
    <property type="project" value="TreeGrafter"/>
</dbReference>
<evidence type="ECO:0000256" key="8">
    <source>
        <dbReference type="SAM" id="Phobius"/>
    </source>
</evidence>
<comment type="caution">
    <text evidence="10">The sequence shown here is derived from an EMBL/GenBank/DDBJ whole genome shotgun (WGS) entry which is preliminary data.</text>
</comment>
<keyword evidence="8" id="KW-0812">Transmembrane</keyword>
<dbReference type="Gene3D" id="1.50.10.20">
    <property type="match status" value="1"/>
</dbReference>
<evidence type="ECO:0000256" key="7">
    <source>
        <dbReference type="ARBA" id="ARBA00022833"/>
    </source>
</evidence>
<reference evidence="10" key="1">
    <citation type="submission" date="2022-11" db="EMBL/GenBank/DDBJ databases">
        <authorList>
            <person name="Kikuchi T."/>
        </authorList>
    </citation>
    <scope>NUCLEOTIDE SEQUENCE</scope>
    <source>
        <strain evidence="10">PS1010</strain>
    </source>
</reference>
<evidence type="ECO:0000256" key="5">
    <source>
        <dbReference type="ARBA" id="ARBA00022723"/>
    </source>
</evidence>
<name>A0A9P1IBG3_9PELO</name>
<keyword evidence="3" id="KW-0637">Prenyltransferase</keyword>
<dbReference type="Proteomes" id="UP001152747">
    <property type="component" value="Unassembled WGS sequence"/>
</dbReference>
<keyword evidence="8" id="KW-1133">Transmembrane helix</keyword>
<evidence type="ECO:0000256" key="1">
    <source>
        <dbReference type="ARBA" id="ARBA00001947"/>
    </source>
</evidence>
<evidence type="ECO:0000256" key="3">
    <source>
        <dbReference type="ARBA" id="ARBA00022602"/>
    </source>
</evidence>
<organism evidence="10 11">
    <name type="scientific">Caenorhabditis angaria</name>
    <dbReference type="NCBI Taxonomy" id="860376"/>
    <lineage>
        <taxon>Eukaryota</taxon>
        <taxon>Metazoa</taxon>
        <taxon>Ecdysozoa</taxon>
        <taxon>Nematoda</taxon>
        <taxon>Chromadorea</taxon>
        <taxon>Rhabditida</taxon>
        <taxon>Rhabditina</taxon>
        <taxon>Rhabditomorpha</taxon>
        <taxon>Rhabditoidea</taxon>
        <taxon>Rhabditidae</taxon>
        <taxon>Peloderinae</taxon>
        <taxon>Caenorhabditis</taxon>
    </lineage>
</organism>
<evidence type="ECO:0000256" key="2">
    <source>
        <dbReference type="ARBA" id="ARBA00010497"/>
    </source>
</evidence>
<keyword evidence="6" id="KW-0677">Repeat</keyword>
<evidence type="ECO:0000313" key="10">
    <source>
        <dbReference type="EMBL" id="CAI5441675.1"/>
    </source>
</evidence>
<dbReference type="GO" id="GO:0046872">
    <property type="term" value="F:metal ion binding"/>
    <property type="evidence" value="ECO:0007669"/>
    <property type="project" value="UniProtKB-KW"/>
</dbReference>
<keyword evidence="5" id="KW-0479">Metal-binding</keyword>
<sequence length="104" mass="11651">MGFHGRAHKPDDSCYAFWIGASLNILGAYNLVSTTHVREFLMIAQHSHIGGFCKLPEVSGYSDLLHTYFSIAALSLMHHPAINPVHSAMNVSKRAYERIVHLKF</sequence>
<protein>
    <recommendedName>
        <fullName evidence="9">Prenyltransferase alpha-alpha toroid domain-containing protein</fullName>
    </recommendedName>
</protein>
<evidence type="ECO:0000313" key="11">
    <source>
        <dbReference type="Proteomes" id="UP001152747"/>
    </source>
</evidence>
<evidence type="ECO:0000259" key="9">
    <source>
        <dbReference type="Pfam" id="PF00432"/>
    </source>
</evidence>
<proteinExistence type="inferred from homology"/>
<feature type="domain" description="Prenyltransferase alpha-alpha toroid" evidence="9">
    <location>
        <begin position="2"/>
        <end position="91"/>
    </location>
</feature>
<evidence type="ECO:0000256" key="4">
    <source>
        <dbReference type="ARBA" id="ARBA00022679"/>
    </source>
</evidence>
<dbReference type="OrthoDB" id="24893at2759"/>
<dbReference type="AlphaFoldDB" id="A0A9P1IBG3"/>
<dbReference type="InterPro" id="IPR001330">
    <property type="entry name" value="Prenyltrans"/>
</dbReference>
<accession>A0A9P1IBG3</accession>
<dbReference type="Pfam" id="PF00432">
    <property type="entry name" value="Prenyltrans"/>
    <property type="match status" value="1"/>
</dbReference>
<keyword evidence="8" id="KW-0472">Membrane</keyword>
<evidence type="ECO:0000256" key="6">
    <source>
        <dbReference type="ARBA" id="ARBA00022737"/>
    </source>
</evidence>
<keyword evidence="7" id="KW-0862">Zinc</keyword>